<organism evidence="3 5">
    <name type="scientific">Brachyspira aalborgi</name>
    <dbReference type="NCBI Taxonomy" id="29522"/>
    <lineage>
        <taxon>Bacteria</taxon>
        <taxon>Pseudomonadati</taxon>
        <taxon>Spirochaetota</taxon>
        <taxon>Spirochaetia</taxon>
        <taxon>Brachyspirales</taxon>
        <taxon>Brachyspiraceae</taxon>
        <taxon>Brachyspira</taxon>
    </lineage>
</organism>
<keyword evidence="1" id="KW-1133">Transmembrane helix</keyword>
<gene>
    <name evidence="3" type="ORF">EPJ67_08175</name>
    <name evidence="2" type="ORF">EPJ71_11115</name>
</gene>
<evidence type="ECO:0000256" key="1">
    <source>
        <dbReference type="SAM" id="Phobius"/>
    </source>
</evidence>
<comment type="caution">
    <text evidence="3">The sequence shown here is derived from an EMBL/GenBank/DDBJ whole genome shotgun (WGS) entry which is preliminary data.</text>
</comment>
<protein>
    <submittedName>
        <fullName evidence="3">Uncharacterized protein</fullName>
    </submittedName>
</protein>
<sequence length="123" mass="13789">MNIIKYICVFIVGVIITAFIILLLLSFFNILIPFNLDSAVILSVNVGILQCLIAVLGIGVALAAYFNFKYIQDKLKEIDKRLGEHDEKFKNDFINNNSSDKEELRVCGHDADNQKKGGLINDL</sequence>
<evidence type="ECO:0000313" key="5">
    <source>
        <dbReference type="Proteomes" id="UP000325013"/>
    </source>
</evidence>
<dbReference type="Proteomes" id="UP000322659">
    <property type="component" value="Unassembled WGS sequence"/>
</dbReference>
<dbReference type="RefSeq" id="WP_147529169.1">
    <property type="nucleotide sequence ID" value="NZ_SAXZ01000014.1"/>
</dbReference>
<dbReference type="EMBL" id="SAXZ01000014">
    <property type="protein sequence ID" value="TXJ31271.1"/>
    <property type="molecule type" value="Genomic_DNA"/>
</dbReference>
<keyword evidence="1" id="KW-0812">Transmembrane</keyword>
<evidence type="ECO:0000313" key="4">
    <source>
        <dbReference type="Proteomes" id="UP000322659"/>
    </source>
</evidence>
<reference evidence="4 5" key="1">
    <citation type="journal article" date="1992" name="Lakartidningen">
        <title>[Penicillin V and not amoxicillin is the first choice preparation in acute otitis].</title>
        <authorList>
            <person name="Kamme C."/>
            <person name="Lundgren K."/>
            <person name="Prellner K."/>
        </authorList>
    </citation>
    <scope>NUCLEOTIDE SEQUENCE [LARGE SCALE GENOMIC DNA]</scope>
    <source>
        <strain evidence="3 5">PC2777IV</strain>
        <strain evidence="2 4">PC5099IV</strain>
    </source>
</reference>
<evidence type="ECO:0000313" key="2">
    <source>
        <dbReference type="EMBL" id="TXJ31271.1"/>
    </source>
</evidence>
<feature type="transmembrane region" description="Helical" evidence="1">
    <location>
        <begin position="7"/>
        <end position="32"/>
    </location>
</feature>
<proteinExistence type="predicted"/>
<evidence type="ECO:0000313" key="3">
    <source>
        <dbReference type="EMBL" id="TXJ56224.1"/>
    </source>
</evidence>
<name>A0A5C8ES09_9SPIR</name>
<dbReference type="Proteomes" id="UP000325013">
    <property type="component" value="Unassembled WGS sequence"/>
</dbReference>
<keyword evidence="4" id="KW-1185">Reference proteome</keyword>
<accession>A0A5C8ES09</accession>
<keyword evidence="1" id="KW-0472">Membrane</keyword>
<dbReference type="AlphaFoldDB" id="A0A5C8ES09"/>
<feature type="transmembrane region" description="Helical" evidence="1">
    <location>
        <begin position="38"/>
        <end position="66"/>
    </location>
</feature>
<reference evidence="3" key="2">
    <citation type="submission" date="2019-01" db="EMBL/GenBank/DDBJ databases">
        <authorList>
            <person name="Thorell K."/>
        </authorList>
    </citation>
    <scope>NUCLEOTIDE SEQUENCE</scope>
    <source>
        <strain evidence="3">PC2777IV</strain>
        <strain evidence="2">PC5099IV</strain>
    </source>
</reference>
<dbReference type="EMBL" id="SAYJ01000017">
    <property type="protein sequence ID" value="TXJ56224.1"/>
    <property type="molecule type" value="Genomic_DNA"/>
</dbReference>